<dbReference type="SUPFAM" id="SSF53187">
    <property type="entry name" value="Zn-dependent exopeptidases"/>
    <property type="match status" value="1"/>
</dbReference>
<dbReference type="Gene3D" id="3.40.630.10">
    <property type="entry name" value="Zn peptidases"/>
    <property type="match status" value="1"/>
</dbReference>
<evidence type="ECO:0000313" key="5">
    <source>
        <dbReference type="Proteomes" id="UP000250242"/>
    </source>
</evidence>
<evidence type="ECO:0000256" key="2">
    <source>
        <dbReference type="PIRSR" id="PIRSR005962-1"/>
    </source>
</evidence>
<evidence type="ECO:0000259" key="3">
    <source>
        <dbReference type="Pfam" id="PF07687"/>
    </source>
</evidence>
<dbReference type="RefSeq" id="WP_113062970.1">
    <property type="nucleotide sequence ID" value="NZ_UATH01000001.1"/>
</dbReference>
<feature type="binding site" evidence="2">
    <location>
        <position position="90"/>
    </location>
    <ligand>
        <name>Mn(2+)</name>
        <dbReference type="ChEBI" id="CHEBI:29035"/>
        <label>2</label>
    </ligand>
</feature>
<sequence>MTADIEKKIHQTFQYLHDNAELSWEEVETTNYLKKLLEEHGCETITFDDCTGVVGKYGNFDAGLPVVAIRGDIDALWQEVDGEFKANHSCGHDAHMSIALGALWLLQARPELKDKVALKVVFQPAEEVGAGALKMVEKGVIDDVEYFYGLHLRPIAETVMGRASSVIIHGATRRLIYAIKGDDAHAARPHLNKNAIEIGSEILQLVSNIHIDPRIPHSAKMTQFQAGGRSGNIIPGSATFTLDLRAQNNDTMEILVNKVKNIVDSIKTLYNVDISLTKESGIVAAVTNDEAIAIAEAAIIKQLGEEGLEKPIVTPGGDDFHYYTVKKPALKATMIGLGCDLEPGLHHPNMRFNHDALINGAKVLYQMILDTYKI</sequence>
<gene>
    <name evidence="4" type="primary">yxeP</name>
    <name evidence="4" type="ORF">NCTC11009_02458</name>
</gene>
<keyword evidence="2" id="KW-0479">Metal-binding</keyword>
<feature type="binding site" evidence="2">
    <location>
        <position position="346"/>
    </location>
    <ligand>
        <name>Mn(2+)</name>
        <dbReference type="ChEBI" id="CHEBI:29035"/>
        <label>2</label>
    </ligand>
</feature>
<name>A0A2X1UXW4_9BURK</name>
<protein>
    <submittedName>
        <fullName evidence="4">Uncharacterized hydrolase YxeP</fullName>
        <ecNumber evidence="4">3.-.-.-</ecNumber>
    </submittedName>
</protein>
<dbReference type="InterPro" id="IPR037484">
    <property type="entry name" value="AmhX-like"/>
</dbReference>
<reference evidence="4 5" key="1">
    <citation type="submission" date="2018-06" db="EMBL/GenBank/DDBJ databases">
        <authorList>
            <consortium name="Pathogen Informatics"/>
            <person name="Doyle S."/>
        </authorList>
    </citation>
    <scope>NUCLEOTIDE SEQUENCE [LARGE SCALE GENOMIC DNA]</scope>
    <source>
        <strain evidence="4 5">NCTC11009</strain>
    </source>
</reference>
<dbReference type="GO" id="GO:0046872">
    <property type="term" value="F:metal ion binding"/>
    <property type="evidence" value="ECO:0007669"/>
    <property type="project" value="UniProtKB-KW"/>
</dbReference>
<evidence type="ECO:0000256" key="1">
    <source>
        <dbReference type="ARBA" id="ARBA00022801"/>
    </source>
</evidence>
<feature type="binding site" evidence="2">
    <location>
        <position position="127"/>
    </location>
    <ligand>
        <name>Mn(2+)</name>
        <dbReference type="ChEBI" id="CHEBI:29035"/>
        <label>2</label>
    </ligand>
</feature>
<dbReference type="InterPro" id="IPR002933">
    <property type="entry name" value="Peptidase_M20"/>
</dbReference>
<accession>A0A2X1UXW4</accession>
<dbReference type="InterPro" id="IPR036264">
    <property type="entry name" value="Bact_exopeptidase_dim_dom"/>
</dbReference>
<dbReference type="GO" id="GO:0016787">
    <property type="term" value="F:hydrolase activity"/>
    <property type="evidence" value="ECO:0007669"/>
    <property type="project" value="UniProtKB-KW"/>
</dbReference>
<dbReference type="InterPro" id="IPR017439">
    <property type="entry name" value="Amidohydrolase"/>
</dbReference>
<evidence type="ECO:0000313" key="4">
    <source>
        <dbReference type="EMBL" id="SPY09201.1"/>
    </source>
</evidence>
<dbReference type="Pfam" id="PF01546">
    <property type="entry name" value="Peptidase_M20"/>
    <property type="match status" value="1"/>
</dbReference>
<dbReference type="NCBIfam" id="TIGR01891">
    <property type="entry name" value="amidohydrolases"/>
    <property type="match status" value="1"/>
</dbReference>
<dbReference type="PIRSF" id="PIRSF005962">
    <property type="entry name" value="Pept_M20D_amidohydro"/>
    <property type="match status" value="1"/>
</dbReference>
<comment type="cofactor">
    <cofactor evidence="2">
        <name>Mn(2+)</name>
        <dbReference type="ChEBI" id="CHEBI:29035"/>
    </cofactor>
    <text evidence="2">The Mn(2+) ion enhances activity.</text>
</comment>
<keyword evidence="1 4" id="KW-0378">Hydrolase</keyword>
<feature type="domain" description="Peptidase M20 dimerisation" evidence="3">
    <location>
        <begin position="179"/>
        <end position="265"/>
    </location>
</feature>
<dbReference type="PANTHER" id="PTHR11014:SF122">
    <property type="entry name" value="AMIDOHYDROLASE AMHX"/>
    <property type="match status" value="1"/>
</dbReference>
<dbReference type="InterPro" id="IPR011650">
    <property type="entry name" value="Peptidase_M20_dimer"/>
</dbReference>
<dbReference type="Gene3D" id="3.30.70.360">
    <property type="match status" value="1"/>
</dbReference>
<feature type="binding site" evidence="2">
    <location>
        <position position="92"/>
    </location>
    <ligand>
        <name>Mn(2+)</name>
        <dbReference type="ChEBI" id="CHEBI:29035"/>
        <label>2</label>
    </ligand>
</feature>
<keyword evidence="2" id="KW-0464">Manganese</keyword>
<proteinExistence type="predicted"/>
<organism evidence="4 5">
    <name type="scientific">Oligella urethralis</name>
    <dbReference type="NCBI Taxonomy" id="90245"/>
    <lineage>
        <taxon>Bacteria</taxon>
        <taxon>Pseudomonadati</taxon>
        <taxon>Pseudomonadota</taxon>
        <taxon>Betaproteobacteria</taxon>
        <taxon>Burkholderiales</taxon>
        <taxon>Alcaligenaceae</taxon>
        <taxon>Oligella</taxon>
    </lineage>
</organism>
<dbReference type="CDD" id="cd08018">
    <property type="entry name" value="M20_Acy1_amhX-like"/>
    <property type="match status" value="1"/>
</dbReference>
<dbReference type="EC" id="3.-.-.-" evidence="4"/>
<dbReference type="SUPFAM" id="SSF55031">
    <property type="entry name" value="Bacterial exopeptidase dimerisation domain"/>
    <property type="match status" value="1"/>
</dbReference>
<dbReference type="EMBL" id="UATH01000001">
    <property type="protein sequence ID" value="SPY09201.1"/>
    <property type="molecule type" value="Genomic_DNA"/>
</dbReference>
<dbReference type="PANTHER" id="PTHR11014">
    <property type="entry name" value="PEPTIDASE M20 FAMILY MEMBER"/>
    <property type="match status" value="1"/>
</dbReference>
<feature type="binding site" evidence="2">
    <location>
        <position position="151"/>
    </location>
    <ligand>
        <name>Mn(2+)</name>
        <dbReference type="ChEBI" id="CHEBI:29035"/>
        <label>2</label>
    </ligand>
</feature>
<dbReference type="Pfam" id="PF07687">
    <property type="entry name" value="M20_dimer"/>
    <property type="match status" value="1"/>
</dbReference>
<dbReference type="AlphaFoldDB" id="A0A2X1UXW4"/>
<dbReference type="Proteomes" id="UP000250242">
    <property type="component" value="Unassembled WGS sequence"/>
</dbReference>